<evidence type="ECO:0000256" key="1">
    <source>
        <dbReference type="SAM" id="SignalP"/>
    </source>
</evidence>
<keyword evidence="3" id="KW-1185">Reference proteome</keyword>
<name>A0A7W2A8X4_9BACL</name>
<keyword evidence="1" id="KW-0732">Signal</keyword>
<dbReference type="AlphaFoldDB" id="A0A7W2A8X4"/>
<evidence type="ECO:0008006" key="4">
    <source>
        <dbReference type="Google" id="ProtNLM"/>
    </source>
</evidence>
<proteinExistence type="predicted"/>
<organism evidence="2 3">
    <name type="scientific">Paenactinomyces guangxiensis</name>
    <dbReference type="NCBI Taxonomy" id="1490290"/>
    <lineage>
        <taxon>Bacteria</taxon>
        <taxon>Bacillati</taxon>
        <taxon>Bacillota</taxon>
        <taxon>Bacilli</taxon>
        <taxon>Bacillales</taxon>
        <taxon>Thermoactinomycetaceae</taxon>
        <taxon>Paenactinomyces</taxon>
    </lineage>
</organism>
<feature type="chain" id="PRO_5038470058" description="Lipoprotein" evidence="1">
    <location>
        <begin position="17"/>
        <end position="148"/>
    </location>
</feature>
<dbReference type="RefSeq" id="WP_181752324.1">
    <property type="nucleotide sequence ID" value="NZ_JACEIQ010000012.1"/>
</dbReference>
<accession>A0A7W2A8X4</accession>
<dbReference type="InterPro" id="IPR045956">
    <property type="entry name" value="DUF6376"/>
</dbReference>
<dbReference type="Pfam" id="PF19903">
    <property type="entry name" value="DUF6376"/>
    <property type="match status" value="1"/>
</dbReference>
<gene>
    <name evidence="2" type="ORF">H1191_12255</name>
</gene>
<dbReference type="EMBL" id="JACEIQ010000012">
    <property type="protein sequence ID" value="MBA4495080.1"/>
    <property type="molecule type" value="Genomic_DNA"/>
</dbReference>
<evidence type="ECO:0000313" key="3">
    <source>
        <dbReference type="Proteomes" id="UP000535491"/>
    </source>
</evidence>
<reference evidence="2 3" key="1">
    <citation type="submission" date="2020-07" db="EMBL/GenBank/DDBJ databases">
        <authorList>
            <person name="Feng H."/>
        </authorList>
    </citation>
    <scope>NUCLEOTIDE SEQUENCE [LARGE SCALE GENOMIC DNA]</scope>
    <source>
        <strain evidence="3">s-10</strain>
    </source>
</reference>
<feature type="signal peptide" evidence="1">
    <location>
        <begin position="1"/>
        <end position="16"/>
    </location>
</feature>
<evidence type="ECO:0000313" key="2">
    <source>
        <dbReference type="EMBL" id="MBA4495080.1"/>
    </source>
</evidence>
<dbReference type="PROSITE" id="PS51257">
    <property type="entry name" value="PROKAR_LIPOPROTEIN"/>
    <property type="match status" value="1"/>
</dbReference>
<protein>
    <recommendedName>
        <fullName evidence="4">Lipoprotein</fullName>
    </recommendedName>
</protein>
<sequence length="148" mass="16540">MKKSLLVLLSILFVFAAGCSVVEDVTNTIEYADEAAQYAQVITDFYNTAPSLVEQATTDPASRQELETKLKNVKQEIQDFNQLTPPENVQEYHDVIVGHNKQLETVIDTYLDNVKDGKIDPKLLENADLLQSIEDISKAVNDIQNIGK</sequence>
<dbReference type="Proteomes" id="UP000535491">
    <property type="component" value="Unassembled WGS sequence"/>
</dbReference>
<comment type="caution">
    <text evidence="2">The sequence shown here is derived from an EMBL/GenBank/DDBJ whole genome shotgun (WGS) entry which is preliminary data.</text>
</comment>